<proteinExistence type="inferred from homology"/>
<comment type="caution">
    <text evidence="17">The sequence shown here is derived from an EMBL/GenBank/DDBJ whole genome shotgun (WGS) entry which is preliminary data.</text>
</comment>
<dbReference type="GO" id="GO:0046872">
    <property type="term" value="F:metal ion binding"/>
    <property type="evidence" value="ECO:0007669"/>
    <property type="project" value="UniProtKB-KW"/>
</dbReference>
<dbReference type="OrthoDB" id="3065412at2759"/>
<evidence type="ECO:0000256" key="5">
    <source>
        <dbReference type="ARBA" id="ARBA00022525"/>
    </source>
</evidence>
<dbReference type="Proteomes" id="UP000298327">
    <property type="component" value="Unassembled WGS sequence"/>
</dbReference>
<dbReference type="SMART" id="SM00747">
    <property type="entry name" value="CFEM"/>
    <property type="match status" value="1"/>
</dbReference>
<keyword evidence="11" id="KW-1015">Disulfide bond</keyword>
<dbReference type="GO" id="GO:0005576">
    <property type="term" value="C:extracellular region"/>
    <property type="evidence" value="ECO:0007669"/>
    <property type="project" value="UniProtKB-SubCell"/>
</dbReference>
<gene>
    <name evidence="17" type="ORF">EVG20_g8390</name>
</gene>
<name>A0A4Y9Y6K8_9AGAM</name>
<evidence type="ECO:0000256" key="4">
    <source>
        <dbReference type="ARBA" id="ARBA00022475"/>
    </source>
</evidence>
<evidence type="ECO:0000256" key="6">
    <source>
        <dbReference type="ARBA" id="ARBA00022617"/>
    </source>
</evidence>
<accession>A0A4Y9Y6K8</accession>
<evidence type="ECO:0000256" key="9">
    <source>
        <dbReference type="ARBA" id="ARBA00023004"/>
    </source>
</evidence>
<feature type="region of interest" description="Disordered" evidence="14">
    <location>
        <begin position="97"/>
        <end position="141"/>
    </location>
</feature>
<feature type="chain" id="PRO_5021255722" description="CFEM domain-containing protein" evidence="15">
    <location>
        <begin position="19"/>
        <end position="163"/>
    </location>
</feature>
<evidence type="ECO:0000256" key="12">
    <source>
        <dbReference type="ARBA" id="ARBA00023180"/>
    </source>
</evidence>
<dbReference type="PROSITE" id="PS52012">
    <property type="entry name" value="CFEM"/>
    <property type="match status" value="1"/>
</dbReference>
<keyword evidence="9" id="KW-0408">Iron</keyword>
<evidence type="ECO:0000313" key="18">
    <source>
        <dbReference type="Proteomes" id="UP000298327"/>
    </source>
</evidence>
<dbReference type="AlphaFoldDB" id="A0A4Y9Y6K8"/>
<keyword evidence="7" id="KW-0479">Metal-binding</keyword>
<evidence type="ECO:0000256" key="13">
    <source>
        <dbReference type="ARBA" id="ARBA00023288"/>
    </source>
</evidence>
<evidence type="ECO:0000256" key="3">
    <source>
        <dbReference type="ARBA" id="ARBA00010031"/>
    </source>
</evidence>
<evidence type="ECO:0000256" key="1">
    <source>
        <dbReference type="ARBA" id="ARBA00004609"/>
    </source>
</evidence>
<protein>
    <recommendedName>
        <fullName evidence="16">CFEM domain-containing protein</fullName>
    </recommendedName>
</protein>
<keyword evidence="8 15" id="KW-0732">Signal</keyword>
<evidence type="ECO:0000256" key="11">
    <source>
        <dbReference type="ARBA" id="ARBA00023157"/>
    </source>
</evidence>
<keyword evidence="12" id="KW-0325">Glycoprotein</keyword>
<evidence type="ECO:0000256" key="8">
    <source>
        <dbReference type="ARBA" id="ARBA00022729"/>
    </source>
</evidence>
<organism evidence="17 18">
    <name type="scientific">Dentipellis fragilis</name>
    <dbReference type="NCBI Taxonomy" id="205917"/>
    <lineage>
        <taxon>Eukaryota</taxon>
        <taxon>Fungi</taxon>
        <taxon>Dikarya</taxon>
        <taxon>Basidiomycota</taxon>
        <taxon>Agaricomycotina</taxon>
        <taxon>Agaricomycetes</taxon>
        <taxon>Russulales</taxon>
        <taxon>Hericiaceae</taxon>
        <taxon>Dentipellis</taxon>
    </lineage>
</organism>
<evidence type="ECO:0000256" key="10">
    <source>
        <dbReference type="ARBA" id="ARBA00023136"/>
    </source>
</evidence>
<keyword evidence="6" id="KW-0349">Heme</keyword>
<feature type="domain" description="CFEM" evidence="16">
    <location>
        <begin position="1"/>
        <end position="113"/>
    </location>
</feature>
<reference evidence="17 18" key="1">
    <citation type="submission" date="2019-02" db="EMBL/GenBank/DDBJ databases">
        <title>Genome sequencing of the rare red list fungi Dentipellis fragilis.</title>
        <authorList>
            <person name="Buettner E."/>
            <person name="Kellner H."/>
        </authorList>
    </citation>
    <scope>NUCLEOTIDE SEQUENCE [LARGE SCALE GENOMIC DNA]</scope>
    <source>
        <strain evidence="17 18">DSM 105465</strain>
    </source>
</reference>
<dbReference type="InterPro" id="IPR051735">
    <property type="entry name" value="CFEM_domain"/>
</dbReference>
<comment type="similarity">
    <text evidence="3">Belongs to the RBT5 family.</text>
</comment>
<keyword evidence="5" id="KW-0964">Secreted</keyword>
<comment type="subcellular location">
    <subcellularLocation>
        <location evidence="1">Cell membrane</location>
        <topology evidence="1">Lipid-anchor</topology>
        <topology evidence="1">GPI-anchor</topology>
    </subcellularLocation>
    <subcellularLocation>
        <location evidence="2">Secreted</location>
    </subcellularLocation>
</comment>
<dbReference type="STRING" id="205917.A0A4Y9Y6K8"/>
<dbReference type="EMBL" id="SEOQ01000723">
    <property type="protein sequence ID" value="TFY57822.1"/>
    <property type="molecule type" value="Genomic_DNA"/>
</dbReference>
<evidence type="ECO:0000256" key="2">
    <source>
        <dbReference type="ARBA" id="ARBA00004613"/>
    </source>
</evidence>
<evidence type="ECO:0000256" key="7">
    <source>
        <dbReference type="ARBA" id="ARBA00022723"/>
    </source>
</evidence>
<dbReference type="Pfam" id="PF05730">
    <property type="entry name" value="CFEM"/>
    <property type="match status" value="1"/>
</dbReference>
<sequence>MRFTFAIFAAAVASTASASNILARQAGYPNCAVPCLTSADFGSCSQTDLKCLCTSANFITSVTQCIESSCQGSDLTNAEAAAQSECAAIGVSLTSSIPGPTSSAPSSSAPSSTAPSSGSPSSSAPAGTSPSPSSGSGAASGALMNGPNALAAAAALGLAVLAL</sequence>
<evidence type="ECO:0000256" key="15">
    <source>
        <dbReference type="SAM" id="SignalP"/>
    </source>
</evidence>
<keyword evidence="13" id="KW-0449">Lipoprotein</keyword>
<feature type="signal peptide" evidence="15">
    <location>
        <begin position="1"/>
        <end position="18"/>
    </location>
</feature>
<keyword evidence="10" id="KW-0472">Membrane</keyword>
<evidence type="ECO:0000256" key="14">
    <source>
        <dbReference type="SAM" id="MobiDB-lite"/>
    </source>
</evidence>
<dbReference type="GO" id="GO:0005886">
    <property type="term" value="C:plasma membrane"/>
    <property type="evidence" value="ECO:0007669"/>
    <property type="project" value="UniProtKB-SubCell"/>
</dbReference>
<evidence type="ECO:0000259" key="16">
    <source>
        <dbReference type="PROSITE" id="PS52012"/>
    </source>
</evidence>
<dbReference type="PANTHER" id="PTHR37928:SF2">
    <property type="entry name" value="GPI ANCHORED CFEM DOMAIN PROTEIN (AFU_ORTHOLOGUE AFUA_6G10580)"/>
    <property type="match status" value="1"/>
</dbReference>
<evidence type="ECO:0000313" key="17">
    <source>
        <dbReference type="EMBL" id="TFY57822.1"/>
    </source>
</evidence>
<keyword evidence="18" id="KW-1185">Reference proteome</keyword>
<dbReference type="InterPro" id="IPR008427">
    <property type="entry name" value="Extracellular_membr_CFEM_dom"/>
</dbReference>
<keyword evidence="4" id="KW-1003">Cell membrane</keyword>
<dbReference type="PANTHER" id="PTHR37928">
    <property type="entry name" value="CFEM DOMAIN PROTEIN (AFU_ORTHOLOGUE AFUA_6G14090)"/>
    <property type="match status" value="1"/>
</dbReference>